<dbReference type="RefSeq" id="WP_106394398.1">
    <property type="nucleotide sequence ID" value="NZ_PVNK01000225.1"/>
</dbReference>
<feature type="domain" description="ABC transporter" evidence="5">
    <location>
        <begin position="9"/>
        <end position="243"/>
    </location>
</feature>
<accession>A0A2S9XGS5</accession>
<evidence type="ECO:0000313" key="6">
    <source>
        <dbReference type="EMBL" id="PRP92069.1"/>
    </source>
</evidence>
<evidence type="ECO:0000313" key="7">
    <source>
        <dbReference type="Proteomes" id="UP000237968"/>
    </source>
</evidence>
<dbReference type="OrthoDB" id="9809450at2"/>
<reference evidence="6 7" key="1">
    <citation type="submission" date="2018-03" db="EMBL/GenBank/DDBJ databases">
        <title>Draft Genome Sequences of the Obligatory Marine Myxobacteria Enhygromyxa salina SWB005.</title>
        <authorList>
            <person name="Poehlein A."/>
            <person name="Moghaddam J.A."/>
            <person name="Harms H."/>
            <person name="Alanjari M."/>
            <person name="Koenig G.M."/>
            <person name="Daniel R."/>
            <person name="Schaeberle T.F."/>
        </authorList>
    </citation>
    <scope>NUCLEOTIDE SEQUENCE [LARGE SCALE GENOMIC DNA]</scope>
    <source>
        <strain evidence="6 7">SWB005</strain>
    </source>
</reference>
<comment type="caution">
    <text evidence="6">The sequence shown here is derived from an EMBL/GenBank/DDBJ whole genome shotgun (WGS) entry which is preliminary data.</text>
</comment>
<dbReference type="Proteomes" id="UP000237968">
    <property type="component" value="Unassembled WGS sequence"/>
</dbReference>
<dbReference type="SMART" id="SM00382">
    <property type="entry name" value="AAA"/>
    <property type="match status" value="1"/>
</dbReference>
<dbReference type="PANTHER" id="PTHR43117:SF4">
    <property type="entry name" value="OSMOPROTECTANT IMPORT ATP-BINDING PROTEIN OSMV"/>
    <property type="match status" value="1"/>
</dbReference>
<dbReference type="GO" id="GO:0015697">
    <property type="term" value="P:quaternary ammonium group transport"/>
    <property type="evidence" value="ECO:0007669"/>
    <property type="project" value="UniProtKB-ARBA"/>
</dbReference>
<evidence type="ECO:0000256" key="4">
    <source>
        <dbReference type="ARBA" id="ARBA00022840"/>
    </source>
</evidence>
<dbReference type="PROSITE" id="PS50893">
    <property type="entry name" value="ABC_TRANSPORTER_2"/>
    <property type="match status" value="1"/>
</dbReference>
<sequence>MSPRPELALELDAVSCRFGEVLAVDEVSLALAPGELVVLVGGSGSGKTTTLKLINRLIEASGGRVRLAGEDTAKIPGHLLRRRIGYVFQGVGLFPHMRVGENVGVTPGLLGWDPERTRARVDAMLELVELPAADYRERWPHELSGGQAQRVGVARALAAEPELILLDEPFGALDPLTRLRLQARLQAIRAELELSAVFVTHDMHEALTLGDRVAVMHEGRLQQLATPTELLRAPANDYVAAMMETVASAASLIEGLAAEAGAEARS</sequence>
<organism evidence="6 7">
    <name type="scientific">Enhygromyxa salina</name>
    <dbReference type="NCBI Taxonomy" id="215803"/>
    <lineage>
        <taxon>Bacteria</taxon>
        <taxon>Pseudomonadati</taxon>
        <taxon>Myxococcota</taxon>
        <taxon>Polyangia</taxon>
        <taxon>Nannocystales</taxon>
        <taxon>Nannocystaceae</taxon>
        <taxon>Enhygromyxa</taxon>
    </lineage>
</organism>
<dbReference type="InterPro" id="IPR027417">
    <property type="entry name" value="P-loop_NTPase"/>
</dbReference>
<comment type="similarity">
    <text evidence="1">Belongs to the ABC transporter superfamily.</text>
</comment>
<evidence type="ECO:0000256" key="1">
    <source>
        <dbReference type="ARBA" id="ARBA00005417"/>
    </source>
</evidence>
<keyword evidence="3" id="KW-0547">Nucleotide-binding</keyword>
<proteinExistence type="inferred from homology"/>
<dbReference type="PROSITE" id="PS00211">
    <property type="entry name" value="ABC_TRANSPORTER_1"/>
    <property type="match status" value="1"/>
</dbReference>
<dbReference type="InterPro" id="IPR017871">
    <property type="entry name" value="ABC_transporter-like_CS"/>
</dbReference>
<dbReference type="GO" id="GO:0005524">
    <property type="term" value="F:ATP binding"/>
    <property type="evidence" value="ECO:0007669"/>
    <property type="project" value="UniProtKB-KW"/>
</dbReference>
<gene>
    <name evidence="6" type="primary">opuCA</name>
    <name evidence="6" type="ORF">ENSA5_51630</name>
</gene>
<dbReference type="GO" id="GO:0016887">
    <property type="term" value="F:ATP hydrolysis activity"/>
    <property type="evidence" value="ECO:0007669"/>
    <property type="project" value="InterPro"/>
</dbReference>
<dbReference type="AlphaFoldDB" id="A0A2S9XGS5"/>
<keyword evidence="4 6" id="KW-0067">ATP-binding</keyword>
<dbReference type="Gene3D" id="3.40.50.300">
    <property type="entry name" value="P-loop containing nucleotide triphosphate hydrolases"/>
    <property type="match status" value="1"/>
</dbReference>
<evidence type="ECO:0000256" key="2">
    <source>
        <dbReference type="ARBA" id="ARBA00022448"/>
    </source>
</evidence>
<dbReference type="InterPro" id="IPR003593">
    <property type="entry name" value="AAA+_ATPase"/>
</dbReference>
<protein>
    <submittedName>
        <fullName evidence="6">Glycine betaine/carnitine/choline transport ATP-binding protein OpuCA</fullName>
    </submittedName>
</protein>
<dbReference type="FunFam" id="3.40.50.300:FF:000425">
    <property type="entry name" value="Probable ABC transporter, ATP-binding subunit"/>
    <property type="match status" value="1"/>
</dbReference>
<dbReference type="Pfam" id="PF00005">
    <property type="entry name" value="ABC_tran"/>
    <property type="match status" value="1"/>
</dbReference>
<dbReference type="PANTHER" id="PTHR43117">
    <property type="entry name" value="OSMOPROTECTANT IMPORT ATP-BINDING PROTEIN OSMV"/>
    <property type="match status" value="1"/>
</dbReference>
<name>A0A2S9XGS5_9BACT</name>
<keyword evidence="2" id="KW-0813">Transport</keyword>
<evidence type="ECO:0000259" key="5">
    <source>
        <dbReference type="PROSITE" id="PS50893"/>
    </source>
</evidence>
<dbReference type="EMBL" id="PVNK01000225">
    <property type="protein sequence ID" value="PRP92069.1"/>
    <property type="molecule type" value="Genomic_DNA"/>
</dbReference>
<dbReference type="InterPro" id="IPR003439">
    <property type="entry name" value="ABC_transporter-like_ATP-bd"/>
</dbReference>
<keyword evidence="7" id="KW-1185">Reference proteome</keyword>
<dbReference type="SUPFAM" id="SSF52540">
    <property type="entry name" value="P-loop containing nucleoside triphosphate hydrolases"/>
    <property type="match status" value="1"/>
</dbReference>
<evidence type="ECO:0000256" key="3">
    <source>
        <dbReference type="ARBA" id="ARBA00022741"/>
    </source>
</evidence>